<protein>
    <submittedName>
        <fullName evidence="2">Uncharacterized protein</fullName>
    </submittedName>
</protein>
<gene>
    <name evidence="2" type="ORF">Taro_046861</name>
</gene>
<proteinExistence type="predicted"/>
<evidence type="ECO:0000313" key="2">
    <source>
        <dbReference type="EMBL" id="MQM13934.1"/>
    </source>
</evidence>
<feature type="region of interest" description="Disordered" evidence="1">
    <location>
        <begin position="1"/>
        <end position="20"/>
    </location>
</feature>
<dbReference type="EMBL" id="NMUH01005890">
    <property type="protein sequence ID" value="MQM13934.1"/>
    <property type="molecule type" value="Genomic_DNA"/>
</dbReference>
<evidence type="ECO:0000313" key="3">
    <source>
        <dbReference type="Proteomes" id="UP000652761"/>
    </source>
</evidence>
<comment type="caution">
    <text evidence="2">The sequence shown here is derived from an EMBL/GenBank/DDBJ whole genome shotgun (WGS) entry which is preliminary data.</text>
</comment>
<dbReference type="AlphaFoldDB" id="A0A843X6M0"/>
<name>A0A843X6M0_COLES</name>
<accession>A0A843X6M0</accession>
<keyword evidence="3" id="KW-1185">Reference proteome</keyword>
<sequence length="66" mass="7389">MSEKNATISTSLPGHGIVVEQQPERPRLRLHAANLEEELLQELWFTVVSTQSASGVDTHCPFQNLF</sequence>
<dbReference type="Proteomes" id="UP000652761">
    <property type="component" value="Unassembled WGS sequence"/>
</dbReference>
<feature type="compositionally biased region" description="Polar residues" evidence="1">
    <location>
        <begin position="1"/>
        <end position="12"/>
    </location>
</feature>
<evidence type="ECO:0000256" key="1">
    <source>
        <dbReference type="SAM" id="MobiDB-lite"/>
    </source>
</evidence>
<organism evidence="2 3">
    <name type="scientific">Colocasia esculenta</name>
    <name type="common">Wild taro</name>
    <name type="synonym">Arum esculentum</name>
    <dbReference type="NCBI Taxonomy" id="4460"/>
    <lineage>
        <taxon>Eukaryota</taxon>
        <taxon>Viridiplantae</taxon>
        <taxon>Streptophyta</taxon>
        <taxon>Embryophyta</taxon>
        <taxon>Tracheophyta</taxon>
        <taxon>Spermatophyta</taxon>
        <taxon>Magnoliopsida</taxon>
        <taxon>Liliopsida</taxon>
        <taxon>Araceae</taxon>
        <taxon>Aroideae</taxon>
        <taxon>Colocasieae</taxon>
        <taxon>Colocasia</taxon>
    </lineage>
</organism>
<reference evidence="2" key="1">
    <citation type="submission" date="2017-07" db="EMBL/GenBank/DDBJ databases">
        <title>Taro Niue Genome Assembly and Annotation.</title>
        <authorList>
            <person name="Atibalentja N."/>
            <person name="Keating K."/>
            <person name="Fields C.J."/>
        </authorList>
    </citation>
    <scope>NUCLEOTIDE SEQUENCE</scope>
    <source>
        <strain evidence="2">Niue_2</strain>
        <tissue evidence="2">Leaf</tissue>
    </source>
</reference>